<organism evidence="1 2">
    <name type="scientific">Stella humosa</name>
    <dbReference type="NCBI Taxonomy" id="94"/>
    <lineage>
        <taxon>Bacteria</taxon>
        <taxon>Pseudomonadati</taxon>
        <taxon>Pseudomonadota</taxon>
        <taxon>Alphaproteobacteria</taxon>
        <taxon>Rhodospirillales</taxon>
        <taxon>Stellaceae</taxon>
        <taxon>Stella</taxon>
    </lineage>
</organism>
<name>A0A3N1M2R0_9PROT</name>
<dbReference type="CDD" id="cd04301">
    <property type="entry name" value="NAT_SF"/>
    <property type="match status" value="1"/>
</dbReference>
<dbReference type="Proteomes" id="UP000278222">
    <property type="component" value="Unassembled WGS sequence"/>
</dbReference>
<dbReference type="InterPro" id="IPR016181">
    <property type="entry name" value="Acyl_CoA_acyltransferase"/>
</dbReference>
<evidence type="ECO:0000313" key="1">
    <source>
        <dbReference type="EMBL" id="ROQ00012.1"/>
    </source>
</evidence>
<evidence type="ECO:0008006" key="3">
    <source>
        <dbReference type="Google" id="ProtNLM"/>
    </source>
</evidence>
<accession>A0A3N1M2R0</accession>
<gene>
    <name evidence="1" type="ORF">EDC65_1807</name>
</gene>
<reference evidence="1 2" key="1">
    <citation type="submission" date="2018-11" db="EMBL/GenBank/DDBJ databases">
        <title>Genomic Encyclopedia of Type Strains, Phase IV (KMG-IV): sequencing the most valuable type-strain genomes for metagenomic binning, comparative biology and taxonomic classification.</title>
        <authorList>
            <person name="Goeker M."/>
        </authorList>
    </citation>
    <scope>NUCLEOTIDE SEQUENCE [LARGE SCALE GENOMIC DNA]</scope>
    <source>
        <strain evidence="1 2">DSM 5900</strain>
    </source>
</reference>
<sequence length="249" mass="28030">MLSPQFPVNPAAPAVPGALLGLLLAAAEGTIAQRGVRLVRHDDMTGLRDRHRADAFLAADRPLPSQLDVDYCALPPDSAFWIEGLDENGRTVLTHAARLFDWSATDLEREGLASRIFYDRPQVDGRPGQDLTLDQPMPVRVSGRVAYVGGLWIHPDCRGRGLGRIMPRVGRAWAYLRWQPDFVFSHVVDRLLDGGLEAVYGYPHRHRGLRFRNRYGRAYDVSWVWMSGQELVEDSARFAGTFQSTRPRR</sequence>
<keyword evidence="2" id="KW-1185">Reference proteome</keyword>
<comment type="caution">
    <text evidence="1">The sequence shown here is derived from an EMBL/GenBank/DDBJ whole genome shotgun (WGS) entry which is preliminary data.</text>
</comment>
<dbReference type="AlphaFoldDB" id="A0A3N1M2R0"/>
<dbReference type="EMBL" id="RJKX01000013">
    <property type="protein sequence ID" value="ROQ00012.1"/>
    <property type="molecule type" value="Genomic_DNA"/>
</dbReference>
<dbReference type="RefSeq" id="WP_142235690.1">
    <property type="nucleotide sequence ID" value="NZ_AP019700.1"/>
</dbReference>
<proteinExistence type="predicted"/>
<dbReference type="SUPFAM" id="SSF55729">
    <property type="entry name" value="Acyl-CoA N-acyltransferases (Nat)"/>
    <property type="match status" value="1"/>
</dbReference>
<protein>
    <recommendedName>
        <fullName evidence="3">N-acetyltransferase domain-containing protein</fullName>
    </recommendedName>
</protein>
<evidence type="ECO:0000313" key="2">
    <source>
        <dbReference type="Proteomes" id="UP000278222"/>
    </source>
</evidence>
<dbReference type="OrthoDB" id="7306993at2"/>